<sequence>MSLRIEYLPNLRSLNDRGLQLLGSLKYMKIVGCPQLQSLLKEGLPTSLFMLELIGCPMLKPRYLKGEGQDWHKIACVPVIHMDGEAIFEQLTLRPDTLVRLGFLPRNVAKWVAPLSDSGLFKFSGYVYSKEGPSFLDISKVVQSEHVYAICSLVASIQRSTGL</sequence>
<reference evidence="1 2" key="1">
    <citation type="journal article" date="2022" name="Plant J.">
        <title>Chromosome-level genome of Camellia lanceoleosa provides a valuable resource for understanding genome evolution and self-incompatibility.</title>
        <authorList>
            <person name="Gong W."/>
            <person name="Xiao S."/>
            <person name="Wang L."/>
            <person name="Liao Z."/>
            <person name="Chang Y."/>
            <person name="Mo W."/>
            <person name="Hu G."/>
            <person name="Li W."/>
            <person name="Zhao G."/>
            <person name="Zhu H."/>
            <person name="Hu X."/>
            <person name="Ji K."/>
            <person name="Xiang X."/>
            <person name="Song Q."/>
            <person name="Yuan D."/>
            <person name="Jin S."/>
            <person name="Zhang L."/>
        </authorList>
    </citation>
    <scope>NUCLEOTIDE SEQUENCE [LARGE SCALE GENOMIC DNA]</scope>
    <source>
        <strain evidence="1">SQ_2022a</strain>
    </source>
</reference>
<dbReference type="Proteomes" id="UP001060215">
    <property type="component" value="Chromosome 15"/>
</dbReference>
<gene>
    <name evidence="1" type="ORF">LOK49_LG14G01392</name>
</gene>
<protein>
    <submittedName>
        <fullName evidence="1">Disease resistance protein RGA2</fullName>
    </submittedName>
</protein>
<name>A0ACC0F927_9ERIC</name>
<keyword evidence="2" id="KW-1185">Reference proteome</keyword>
<evidence type="ECO:0000313" key="2">
    <source>
        <dbReference type="Proteomes" id="UP001060215"/>
    </source>
</evidence>
<evidence type="ECO:0000313" key="1">
    <source>
        <dbReference type="EMBL" id="KAI7985226.1"/>
    </source>
</evidence>
<comment type="caution">
    <text evidence="1">The sequence shown here is derived from an EMBL/GenBank/DDBJ whole genome shotgun (WGS) entry which is preliminary data.</text>
</comment>
<dbReference type="EMBL" id="CM045772">
    <property type="protein sequence ID" value="KAI7985226.1"/>
    <property type="molecule type" value="Genomic_DNA"/>
</dbReference>
<proteinExistence type="predicted"/>
<organism evidence="1 2">
    <name type="scientific">Camellia lanceoleosa</name>
    <dbReference type="NCBI Taxonomy" id="1840588"/>
    <lineage>
        <taxon>Eukaryota</taxon>
        <taxon>Viridiplantae</taxon>
        <taxon>Streptophyta</taxon>
        <taxon>Embryophyta</taxon>
        <taxon>Tracheophyta</taxon>
        <taxon>Spermatophyta</taxon>
        <taxon>Magnoliopsida</taxon>
        <taxon>eudicotyledons</taxon>
        <taxon>Gunneridae</taxon>
        <taxon>Pentapetalae</taxon>
        <taxon>asterids</taxon>
        <taxon>Ericales</taxon>
        <taxon>Theaceae</taxon>
        <taxon>Camellia</taxon>
    </lineage>
</organism>
<accession>A0ACC0F927</accession>